<dbReference type="Proteomes" id="UP000249354">
    <property type="component" value="Unassembled WGS sequence"/>
</dbReference>
<reference evidence="1 2" key="2">
    <citation type="submission" date="2018-06" db="EMBL/GenBank/DDBJ databases">
        <title>Metagenomic assembly of (sub)arctic Cyanobacteria and their associated microbiome from non-axenic cultures.</title>
        <authorList>
            <person name="Baurain D."/>
        </authorList>
    </citation>
    <scope>NUCLEOTIDE SEQUENCE [LARGE SCALE GENOMIC DNA]</scope>
    <source>
        <strain evidence="1">ULC129bin1</strain>
    </source>
</reference>
<dbReference type="AlphaFoldDB" id="A0A2W4UUT0"/>
<proteinExistence type="predicted"/>
<protein>
    <submittedName>
        <fullName evidence="1">Uncharacterized protein</fullName>
    </submittedName>
</protein>
<organism evidence="1 2">
    <name type="scientific">Leptolyngbya foveolarum</name>
    <dbReference type="NCBI Taxonomy" id="47253"/>
    <lineage>
        <taxon>Bacteria</taxon>
        <taxon>Bacillati</taxon>
        <taxon>Cyanobacteriota</taxon>
        <taxon>Cyanophyceae</taxon>
        <taxon>Leptolyngbyales</taxon>
        <taxon>Leptolyngbyaceae</taxon>
        <taxon>Leptolyngbya group</taxon>
        <taxon>Leptolyngbya</taxon>
    </lineage>
</organism>
<reference evidence="2" key="1">
    <citation type="submission" date="2018-04" db="EMBL/GenBank/DDBJ databases">
        <authorList>
            <person name="Cornet L."/>
        </authorList>
    </citation>
    <scope>NUCLEOTIDE SEQUENCE [LARGE SCALE GENOMIC DNA]</scope>
</reference>
<dbReference type="Pfam" id="PF14281">
    <property type="entry name" value="PDDEXK_4"/>
    <property type="match status" value="1"/>
</dbReference>
<evidence type="ECO:0000313" key="1">
    <source>
        <dbReference type="EMBL" id="PZO20689.1"/>
    </source>
</evidence>
<dbReference type="InterPro" id="IPR029470">
    <property type="entry name" value="PDDEXK_4"/>
</dbReference>
<evidence type="ECO:0000313" key="2">
    <source>
        <dbReference type="Proteomes" id="UP000249354"/>
    </source>
</evidence>
<comment type="caution">
    <text evidence="1">The sequence shown here is derived from an EMBL/GenBank/DDBJ whole genome shotgun (WGS) entry which is preliminary data.</text>
</comment>
<accession>A0A2W4UUT0</accession>
<dbReference type="EMBL" id="QBMC01000027">
    <property type="protein sequence ID" value="PZO20689.1"/>
    <property type="molecule type" value="Genomic_DNA"/>
</dbReference>
<sequence length="69" mass="7666">MNYTQSAHSSEEGQALTNLIISNPDLDRLESMLSELNLFEAIGIIRQELKHSTLLAFLLSPNEKHGLGD</sequence>
<gene>
    <name evidence="1" type="ORF">DCF25_06200</name>
</gene>
<name>A0A2W4UUT0_9CYAN</name>